<organism evidence="10">
    <name type="scientific">Borrelia crocidurae DOU</name>
    <dbReference type="NCBI Taxonomy" id="1293575"/>
    <lineage>
        <taxon>Bacteria</taxon>
        <taxon>Pseudomonadati</taxon>
        <taxon>Spirochaetota</taxon>
        <taxon>Spirochaetia</taxon>
        <taxon>Spirochaetales</taxon>
        <taxon>Borreliaceae</taxon>
        <taxon>Borrelia</taxon>
    </lineage>
</organism>
<evidence type="ECO:0000256" key="1">
    <source>
        <dbReference type="ARBA" id="ARBA00003932"/>
    </source>
</evidence>
<keyword evidence="10" id="KW-0614">Plasmid</keyword>
<dbReference type="InterPro" id="IPR000680">
    <property type="entry name" value="Borrelia_lipo"/>
</dbReference>
<keyword evidence="3" id="KW-0732">Signal</keyword>
<geneLocation type="plasmid" evidence="10">
    <name>unnamed</name>
</geneLocation>
<sequence>MEIAGKEGVAKPEAGNTAVKVDNADNKDGAKILSTNSGSKPTATTDVGKAAAILTTVSGKEVLAAIVASKEGDAALSSDASGTTSAMSFARGNSGDHLAKDTVKASSVSGGIALRSLVKTGKLASGGNSKSQGGQEEVQAVGISAVNKLLVAVEDIIKKTVKNVLDKAKTKIDEARKPKTAE</sequence>
<keyword evidence="6 8" id="KW-0998">Cell outer membrane</keyword>
<comment type="function">
    <text evidence="1 8">The Vlp and Vsp proteins are antigenically distinct proteins, only one vlp or vsp gene is transcriptionally active at any one time. Switching between these genes is a mechanism of host immune response evasion.</text>
</comment>
<evidence type="ECO:0000256" key="2">
    <source>
        <dbReference type="ARBA" id="ARBA00004459"/>
    </source>
</evidence>
<protein>
    <recommendedName>
        <fullName evidence="8">Variable large protein</fullName>
    </recommendedName>
</protein>
<keyword evidence="5 8" id="KW-0564">Palmitate</keyword>
<evidence type="ECO:0000256" key="8">
    <source>
        <dbReference type="RuleBase" id="RU363105"/>
    </source>
</evidence>
<accession>W5SKJ2</accession>
<dbReference type="GO" id="GO:0009279">
    <property type="term" value="C:cell outer membrane"/>
    <property type="evidence" value="ECO:0007669"/>
    <property type="project" value="UniProtKB-SubCell"/>
</dbReference>
<keyword evidence="4 8" id="KW-0472">Membrane</keyword>
<dbReference type="SUPFAM" id="SSF74748">
    <property type="entry name" value="Variable surface antigen VlsE"/>
    <property type="match status" value="1"/>
</dbReference>
<proteinExistence type="predicted"/>
<evidence type="ECO:0000256" key="9">
    <source>
        <dbReference type="SAM" id="MobiDB-lite"/>
    </source>
</evidence>
<feature type="compositionally biased region" description="Polar residues" evidence="9">
    <location>
        <begin position="33"/>
        <end position="45"/>
    </location>
</feature>
<dbReference type="HOGENOM" id="CLU_054711_2_1_12"/>
<evidence type="ECO:0000256" key="3">
    <source>
        <dbReference type="ARBA" id="ARBA00022729"/>
    </source>
</evidence>
<evidence type="ECO:0000256" key="5">
    <source>
        <dbReference type="ARBA" id="ARBA00023139"/>
    </source>
</evidence>
<dbReference type="EMBL" id="CP004305">
    <property type="protein sequence ID" value="AHH07183.1"/>
    <property type="molecule type" value="Genomic_DNA"/>
</dbReference>
<feature type="region of interest" description="Disordered" evidence="9">
    <location>
        <begin position="1"/>
        <end position="45"/>
    </location>
</feature>
<evidence type="ECO:0000256" key="7">
    <source>
        <dbReference type="ARBA" id="ARBA00023288"/>
    </source>
</evidence>
<evidence type="ECO:0000313" key="10">
    <source>
        <dbReference type="EMBL" id="AHH07183.1"/>
    </source>
</evidence>
<keyword evidence="7 8" id="KW-0449">Lipoprotein</keyword>
<evidence type="ECO:0000256" key="6">
    <source>
        <dbReference type="ARBA" id="ARBA00023237"/>
    </source>
</evidence>
<feature type="compositionally biased region" description="Basic and acidic residues" evidence="9">
    <location>
        <begin position="1"/>
        <end position="10"/>
    </location>
</feature>
<evidence type="ECO:0000256" key="4">
    <source>
        <dbReference type="ARBA" id="ARBA00023136"/>
    </source>
</evidence>
<comment type="subcellular location">
    <subcellularLocation>
        <location evidence="2 8">Cell outer membrane</location>
        <topology evidence="2 8">Lipid-anchor</topology>
    </subcellularLocation>
</comment>
<dbReference type="Pfam" id="PF00921">
    <property type="entry name" value="Lipoprotein_2"/>
    <property type="match status" value="1"/>
</dbReference>
<dbReference type="AlphaFoldDB" id="W5SKJ2"/>
<gene>
    <name evidence="10" type="ORF">BCD_1117</name>
</gene>
<reference evidence="10" key="1">
    <citation type="submission" date="2013-02" db="EMBL/GenBank/DDBJ databases">
        <title>Comparative genomics of Borrelia species.</title>
        <authorList>
            <person name="Schwan T.G."/>
            <person name="Raffel S.J."/>
            <person name="Porcella S.F."/>
        </authorList>
    </citation>
    <scope>NUCLEOTIDE SEQUENCE</scope>
    <source>
        <strain evidence="10">DOU</strain>
        <plasmid evidence="10">unnamed</plasmid>
    </source>
</reference>
<name>W5SKJ2_9SPIR</name>